<sequence length="426" mass="48566">MVLRASQGEDDPMQLIILQLSSAIVILSFLFLLGFEIAVLKIVKFTYFDRASIVIQSAFTICILANALSQVLYGNEDNTSTAQNMLDLVNMITDIVIFFTLYYFIFEMRAVADIVMSQSMKEHEERKKMTSLYFGLYMSINTSLSVLFHLVSGIRMMDNEIYDNNVTWLELIGGIARLIYLALFMVIVIQWVQLVRFFTSKQIENARKTRQQRLSLFNRLVIGWIIALSAFVSINHATLISCGTYELLTPDGGSPEFRLLFNIFLYPINTLVIFLTASSLLYFTYYQASRLAKLKQEGLQDSHLQAALHYSPQMEGRKTEQSKKVLKTSSSSGTHGLLKGRLVTQSSLDNFPVVVSTSRISLPEEDQVDQMHRNVDNHSSINVDVPSQTILHKYQNRSVYDKETLPMQSCEDENSLLRTFLLKQIS</sequence>
<keyword evidence="2" id="KW-0812">Transmembrane</keyword>
<evidence type="ECO:0000256" key="1">
    <source>
        <dbReference type="SAM" id="MobiDB-lite"/>
    </source>
</evidence>
<gene>
    <name evidence="3" type="ORF">FGO68_gene8508</name>
</gene>
<reference evidence="3" key="1">
    <citation type="submission" date="2019-06" db="EMBL/GenBank/DDBJ databases">
        <authorList>
            <person name="Zheng W."/>
        </authorList>
    </citation>
    <scope>NUCLEOTIDE SEQUENCE</scope>
    <source>
        <strain evidence="3">QDHG01</strain>
    </source>
</reference>
<organism evidence="3 4">
    <name type="scientific">Halteria grandinella</name>
    <dbReference type="NCBI Taxonomy" id="5974"/>
    <lineage>
        <taxon>Eukaryota</taxon>
        <taxon>Sar</taxon>
        <taxon>Alveolata</taxon>
        <taxon>Ciliophora</taxon>
        <taxon>Intramacronucleata</taxon>
        <taxon>Spirotrichea</taxon>
        <taxon>Stichotrichia</taxon>
        <taxon>Sporadotrichida</taxon>
        <taxon>Halteriidae</taxon>
        <taxon>Halteria</taxon>
    </lineage>
</organism>
<keyword evidence="4" id="KW-1185">Reference proteome</keyword>
<accession>A0A8J8T1H2</accession>
<feature type="transmembrane region" description="Helical" evidence="2">
    <location>
        <begin position="12"/>
        <end position="35"/>
    </location>
</feature>
<feature type="transmembrane region" description="Helical" evidence="2">
    <location>
        <begin position="47"/>
        <end position="68"/>
    </location>
</feature>
<feature type="transmembrane region" description="Helical" evidence="2">
    <location>
        <begin position="88"/>
        <end position="111"/>
    </location>
</feature>
<evidence type="ECO:0000313" key="3">
    <source>
        <dbReference type="EMBL" id="TNV78410.1"/>
    </source>
</evidence>
<proteinExistence type="predicted"/>
<keyword evidence="2" id="KW-0472">Membrane</keyword>
<feature type="transmembrane region" description="Helical" evidence="2">
    <location>
        <begin position="171"/>
        <end position="195"/>
    </location>
</feature>
<feature type="transmembrane region" description="Helical" evidence="2">
    <location>
        <begin position="216"/>
        <end position="239"/>
    </location>
</feature>
<name>A0A8J8T1H2_HALGN</name>
<keyword evidence="2" id="KW-1133">Transmembrane helix</keyword>
<feature type="transmembrane region" description="Helical" evidence="2">
    <location>
        <begin position="132"/>
        <end position="151"/>
    </location>
</feature>
<dbReference type="AlphaFoldDB" id="A0A8J8T1H2"/>
<feature type="region of interest" description="Disordered" evidence="1">
    <location>
        <begin position="313"/>
        <end position="334"/>
    </location>
</feature>
<protein>
    <submittedName>
        <fullName evidence="3">Uncharacterized protein</fullName>
    </submittedName>
</protein>
<dbReference type="EMBL" id="RRYP01010396">
    <property type="protein sequence ID" value="TNV78410.1"/>
    <property type="molecule type" value="Genomic_DNA"/>
</dbReference>
<evidence type="ECO:0000256" key="2">
    <source>
        <dbReference type="SAM" id="Phobius"/>
    </source>
</evidence>
<feature type="transmembrane region" description="Helical" evidence="2">
    <location>
        <begin position="259"/>
        <end position="285"/>
    </location>
</feature>
<comment type="caution">
    <text evidence="3">The sequence shown here is derived from an EMBL/GenBank/DDBJ whole genome shotgun (WGS) entry which is preliminary data.</text>
</comment>
<dbReference type="Proteomes" id="UP000785679">
    <property type="component" value="Unassembled WGS sequence"/>
</dbReference>
<evidence type="ECO:0000313" key="4">
    <source>
        <dbReference type="Proteomes" id="UP000785679"/>
    </source>
</evidence>